<comment type="caution">
    <text evidence="3">The sequence shown here is derived from an EMBL/GenBank/DDBJ whole genome shotgun (WGS) entry which is preliminary data.</text>
</comment>
<dbReference type="RefSeq" id="WP_379893861.1">
    <property type="nucleotide sequence ID" value="NZ_CBCSCT010000098.1"/>
</dbReference>
<keyword evidence="4" id="KW-1185">Reference proteome</keyword>
<dbReference type="InterPro" id="IPR005537">
    <property type="entry name" value="RAMP_III_fam"/>
</dbReference>
<dbReference type="Pfam" id="PF03787">
    <property type="entry name" value="RAMPs"/>
    <property type="match status" value="1"/>
</dbReference>
<proteinExistence type="predicted"/>
<gene>
    <name evidence="3" type="primary">cmr4</name>
    <name evidence="3" type="ORF">ACFPXP_08860</name>
</gene>
<sequence>MSVSSKMYWTHCLSPVHVGTGQGVGAIDMPIMREKITEWPYFPGSSIKGVQREMMARELENIEGNASVSLKKQEWLDTAFGKADQRGTGDKEIEGNAGALVFSDSRLFAFPVTSFYGTFAYVTCPLAVRRLVRDLEASNMKDVNIKACLDIGELEQELTDSRAWITTGSVLAGSEPEDGKATQNHSASNWGEGYPFRIYLDEFVCRARKSEKLDLLAEWASQQIFEDASSRRMFKERFVLVSDEDFQYFVTMCCEVTQRIRISPDMKVVQNGMLWSEEYLPTESILYGIVWCDRLYTKIEGLTEQRLLSKLSGTKVMQIGGNVTVGKGRVRFRFSGGEGV</sequence>
<dbReference type="EMBL" id="JBHSQV010000113">
    <property type="protein sequence ID" value="MFC5986535.1"/>
    <property type="molecule type" value="Genomic_DNA"/>
</dbReference>
<dbReference type="PANTHER" id="PTHR36700:SF1">
    <property type="entry name" value="CRISPR SYSTEM CMR SUBUNIT CMR4"/>
    <property type="match status" value="1"/>
</dbReference>
<accession>A0ABW1IN94</accession>
<evidence type="ECO:0000256" key="1">
    <source>
        <dbReference type="ARBA" id="ARBA00023118"/>
    </source>
</evidence>
<feature type="domain" description="CRISPR type III-associated protein" evidence="2">
    <location>
        <begin position="12"/>
        <end position="331"/>
    </location>
</feature>
<keyword evidence="1" id="KW-0051">Antiviral defense</keyword>
<evidence type="ECO:0000313" key="4">
    <source>
        <dbReference type="Proteomes" id="UP001596250"/>
    </source>
</evidence>
<name>A0ABW1IN94_9BACL</name>
<dbReference type="PANTHER" id="PTHR36700">
    <property type="entry name" value="CRISPR SYSTEM CMR SUBUNIT CMR4"/>
    <property type="match status" value="1"/>
</dbReference>
<dbReference type="InterPro" id="IPR013410">
    <property type="entry name" value="CRISPR-assoc_RAMP_Cmr4"/>
</dbReference>
<dbReference type="Proteomes" id="UP001596250">
    <property type="component" value="Unassembled WGS sequence"/>
</dbReference>
<protein>
    <submittedName>
        <fullName evidence="3">Type III-B CRISPR module RAMP protein Cmr4</fullName>
    </submittedName>
</protein>
<evidence type="ECO:0000259" key="2">
    <source>
        <dbReference type="Pfam" id="PF03787"/>
    </source>
</evidence>
<organism evidence="3 4">
    <name type="scientific">Marinicrinis lubricantis</name>
    <dbReference type="NCBI Taxonomy" id="2086470"/>
    <lineage>
        <taxon>Bacteria</taxon>
        <taxon>Bacillati</taxon>
        <taxon>Bacillota</taxon>
        <taxon>Bacilli</taxon>
        <taxon>Bacillales</taxon>
        <taxon>Paenibacillaceae</taxon>
    </lineage>
</organism>
<evidence type="ECO:0000313" key="3">
    <source>
        <dbReference type="EMBL" id="MFC5986535.1"/>
    </source>
</evidence>
<dbReference type="NCBIfam" id="TIGR02580">
    <property type="entry name" value="cas_RAMP_Cmr4"/>
    <property type="match status" value="1"/>
</dbReference>
<reference evidence="4" key="1">
    <citation type="journal article" date="2019" name="Int. J. Syst. Evol. Microbiol.">
        <title>The Global Catalogue of Microorganisms (GCM) 10K type strain sequencing project: providing services to taxonomists for standard genome sequencing and annotation.</title>
        <authorList>
            <consortium name="The Broad Institute Genomics Platform"/>
            <consortium name="The Broad Institute Genome Sequencing Center for Infectious Disease"/>
            <person name="Wu L."/>
            <person name="Ma J."/>
        </authorList>
    </citation>
    <scope>NUCLEOTIDE SEQUENCE [LARGE SCALE GENOMIC DNA]</scope>
    <source>
        <strain evidence="4">CCM 8749</strain>
    </source>
</reference>